<dbReference type="Proteomes" id="UP000320653">
    <property type="component" value="Unassembled WGS sequence"/>
</dbReference>
<accession>A0A561R3H7</accession>
<organism evidence="2 3">
    <name type="scientific">Neorhizobium alkalisoli</name>
    <dbReference type="NCBI Taxonomy" id="528178"/>
    <lineage>
        <taxon>Bacteria</taxon>
        <taxon>Pseudomonadati</taxon>
        <taxon>Pseudomonadota</taxon>
        <taxon>Alphaproteobacteria</taxon>
        <taxon>Hyphomicrobiales</taxon>
        <taxon>Rhizobiaceae</taxon>
        <taxon>Rhizobium/Agrobacterium group</taxon>
        <taxon>Neorhizobium</taxon>
    </lineage>
</organism>
<keyword evidence="1" id="KW-0812">Transmembrane</keyword>
<comment type="caution">
    <text evidence="2">The sequence shown here is derived from an EMBL/GenBank/DDBJ whole genome shotgun (WGS) entry which is preliminary data.</text>
</comment>
<feature type="transmembrane region" description="Helical" evidence="1">
    <location>
        <begin position="93"/>
        <end position="113"/>
    </location>
</feature>
<dbReference type="EMBL" id="VIWP01000002">
    <property type="protein sequence ID" value="TWF57178.1"/>
    <property type="molecule type" value="Genomic_DNA"/>
</dbReference>
<proteinExistence type="predicted"/>
<name>A0A561R3H7_9HYPH</name>
<evidence type="ECO:0000256" key="1">
    <source>
        <dbReference type="SAM" id="Phobius"/>
    </source>
</evidence>
<dbReference type="AlphaFoldDB" id="A0A561R3H7"/>
<evidence type="ECO:0000313" key="3">
    <source>
        <dbReference type="Proteomes" id="UP000320653"/>
    </source>
</evidence>
<keyword evidence="3" id="KW-1185">Reference proteome</keyword>
<feature type="transmembrane region" description="Helical" evidence="1">
    <location>
        <begin position="119"/>
        <end position="138"/>
    </location>
</feature>
<sequence>MDKIIAVLLEKPEFPQYLALPLMFLAALVTGLALISIAARQIFRMAVILWTLYRDNLHDDIMLALHAALDWPELSRRSLRPVSLGNALRASGLFTLAIVFFGCFLWLALAMIFSPPGAARPLVLYGIALLSMLLCVMFSRNFAITGTKHWYGIR</sequence>
<feature type="transmembrane region" description="Helical" evidence="1">
    <location>
        <begin position="17"/>
        <end position="39"/>
    </location>
</feature>
<keyword evidence="1" id="KW-1133">Transmembrane helix</keyword>
<evidence type="ECO:0000313" key="2">
    <source>
        <dbReference type="EMBL" id="TWF57178.1"/>
    </source>
</evidence>
<protein>
    <submittedName>
        <fullName evidence="2">Uncharacterized protein</fullName>
    </submittedName>
</protein>
<gene>
    <name evidence="2" type="ORF">FHW37_102820</name>
</gene>
<keyword evidence="1" id="KW-0472">Membrane</keyword>
<dbReference type="RefSeq" id="WP_145635493.1">
    <property type="nucleotide sequence ID" value="NZ_VIWP01000002.1"/>
</dbReference>
<reference evidence="2 3" key="1">
    <citation type="submission" date="2019-06" db="EMBL/GenBank/DDBJ databases">
        <title>Sorghum-associated microbial communities from plants grown in Nebraska, USA.</title>
        <authorList>
            <person name="Schachtman D."/>
        </authorList>
    </citation>
    <scope>NUCLEOTIDE SEQUENCE [LARGE SCALE GENOMIC DNA]</scope>
    <source>
        <strain evidence="2 3">1225</strain>
    </source>
</reference>